<feature type="domain" description="Dicer dsRNA-binding fold" evidence="24">
    <location>
        <begin position="576"/>
        <end position="666"/>
    </location>
</feature>
<dbReference type="GO" id="GO:0005737">
    <property type="term" value="C:cytoplasm"/>
    <property type="evidence" value="ECO:0000318"/>
    <property type="project" value="GO_Central"/>
</dbReference>
<comment type="cofactor">
    <cofactor evidence="1">
        <name>Mn(2+)</name>
        <dbReference type="ChEBI" id="CHEBI:29035"/>
    </cofactor>
</comment>
<evidence type="ECO:0000256" key="18">
    <source>
        <dbReference type="PROSITE-ProRule" id="PRU00657"/>
    </source>
</evidence>
<evidence type="ECO:0000256" key="5">
    <source>
        <dbReference type="ARBA" id="ARBA00022723"/>
    </source>
</evidence>
<evidence type="ECO:0000313" key="25">
    <source>
        <dbReference type="EMBL" id="ERN14227.1"/>
    </source>
</evidence>
<feature type="domain" description="Helicase C-terminal" evidence="23">
    <location>
        <begin position="389"/>
        <end position="557"/>
    </location>
</feature>
<dbReference type="InterPro" id="IPR005034">
    <property type="entry name" value="Dicer_dimerisation"/>
</dbReference>
<reference evidence="26" key="1">
    <citation type="journal article" date="2013" name="Science">
        <title>The Amborella genome and the evolution of flowering plants.</title>
        <authorList>
            <consortium name="Amborella Genome Project"/>
        </authorList>
    </citation>
    <scope>NUCLEOTIDE SEQUENCE [LARGE SCALE GENOMIC DNA]</scope>
</reference>
<keyword evidence="9" id="KW-0378">Hydrolase</keyword>
<dbReference type="CDD" id="cd18034">
    <property type="entry name" value="DEXHc_dicer"/>
    <property type="match status" value="1"/>
</dbReference>
<dbReference type="Pfam" id="PF00270">
    <property type="entry name" value="DEAD"/>
    <property type="match status" value="1"/>
</dbReference>
<evidence type="ECO:0000256" key="8">
    <source>
        <dbReference type="ARBA" id="ARBA00022759"/>
    </source>
</evidence>
<comment type="similarity">
    <text evidence="17 18">Belongs to the helicase family. Dicer subfamily.</text>
</comment>
<dbReference type="GO" id="GO:0010267">
    <property type="term" value="P:ta-siRNA processing"/>
    <property type="evidence" value="ECO:0007669"/>
    <property type="project" value="UniProtKB-ARBA"/>
</dbReference>
<keyword evidence="8" id="KW-0255">Endonuclease</keyword>
<keyword evidence="10" id="KW-0347">Helicase</keyword>
<protein>
    <submittedName>
        <fullName evidence="25">Uncharacterized protein</fullName>
    </submittedName>
</protein>
<feature type="domain" description="PAZ" evidence="21">
    <location>
        <begin position="881"/>
        <end position="1010"/>
    </location>
</feature>
<feature type="region of interest" description="Disordered" evidence="19">
    <location>
        <begin position="1507"/>
        <end position="1530"/>
    </location>
</feature>
<dbReference type="SMART" id="SM00949">
    <property type="entry name" value="PAZ"/>
    <property type="match status" value="1"/>
</dbReference>
<feature type="compositionally biased region" description="Low complexity" evidence="19">
    <location>
        <begin position="1507"/>
        <end position="1523"/>
    </location>
</feature>
<dbReference type="Pfam" id="PF02170">
    <property type="entry name" value="PAZ"/>
    <property type="match status" value="1"/>
</dbReference>
<dbReference type="InterPro" id="IPR003100">
    <property type="entry name" value="PAZ_dom"/>
</dbReference>
<keyword evidence="26" id="KW-1185">Reference proteome</keyword>
<evidence type="ECO:0000259" key="22">
    <source>
        <dbReference type="PROSITE" id="PS51192"/>
    </source>
</evidence>
<dbReference type="GO" id="GO:0004386">
    <property type="term" value="F:helicase activity"/>
    <property type="evidence" value="ECO:0007669"/>
    <property type="project" value="UniProtKB-KW"/>
</dbReference>
<dbReference type="EMBL" id="KI392557">
    <property type="protein sequence ID" value="ERN14227.1"/>
    <property type="molecule type" value="Genomic_DNA"/>
</dbReference>
<evidence type="ECO:0000256" key="3">
    <source>
        <dbReference type="ARBA" id="ARBA00004123"/>
    </source>
</evidence>
<dbReference type="FunFam" id="3.40.50.300:FF:000705">
    <property type="entry name" value="Endoribonuclease dicer-like protein"/>
    <property type="match status" value="1"/>
</dbReference>
<dbReference type="PROSITE" id="PS50142">
    <property type="entry name" value="RNASE_3_2"/>
    <property type="match status" value="2"/>
</dbReference>
<evidence type="ECO:0000259" key="20">
    <source>
        <dbReference type="PROSITE" id="PS50142"/>
    </source>
</evidence>
<dbReference type="SMART" id="SM00490">
    <property type="entry name" value="HELICc"/>
    <property type="match status" value="1"/>
</dbReference>
<dbReference type="STRING" id="13333.U5CYK5"/>
<dbReference type="eggNOG" id="KOG0701">
    <property type="taxonomic scope" value="Eukaryota"/>
</dbReference>
<dbReference type="SMART" id="SM00487">
    <property type="entry name" value="DEXDc"/>
    <property type="match status" value="1"/>
</dbReference>
<dbReference type="PROSITE" id="PS50821">
    <property type="entry name" value="PAZ"/>
    <property type="match status" value="1"/>
</dbReference>
<dbReference type="InterPro" id="IPR011545">
    <property type="entry name" value="DEAD/DEAH_box_helicase_dom"/>
</dbReference>
<dbReference type="PROSITE" id="PS00517">
    <property type="entry name" value="RNASE_3_1"/>
    <property type="match status" value="1"/>
</dbReference>
<dbReference type="Gene3D" id="3.30.160.20">
    <property type="match status" value="1"/>
</dbReference>
<evidence type="ECO:0000259" key="23">
    <source>
        <dbReference type="PROSITE" id="PS51194"/>
    </source>
</evidence>
<evidence type="ECO:0000256" key="1">
    <source>
        <dbReference type="ARBA" id="ARBA00001936"/>
    </source>
</evidence>
<sequence>MTNPLKRNHEGKEVVSVVKGQCLEAKGSKPEEFEPRSYQIDILKVAMKRNTIAVLDTGSGKTMIAVMLMKEIGQVLKSGEDKGLMIFLAPTVHLVTQQCEVIKIHTNFRVMDYHGAKGIDEWNKQCWDREINSQEVMVMTPQILLDALRNAFVTLDIVKLIIFDECHHAKGNHPYTKIMTEFYHKPANKPKVFGMTASPVIRKGVTSIDDCEEQISELERILYSQVYTVEDRDVVEVFVPLPKESNVYYDPFVCPYEDLKIKLDTLWQKFNALLSLKQSEQINYKDTEEIYGNLKKKTWKCHDKIMHCLDNLGPACAYEAAKFCMEKIGLLNELERSIFPALGLCKSYLDEVFHTLKEIVPPDIGNWFEREEGLALAVQKGYISPKLCKLVRVICLLGTSKLFHCLIFVERIIAAKVLACFVSKMSLLSEFTSSYLTGDTSSSDALAPKVQKQTLDLFRSGKVNLLFTTDVAEEGMDLHICSSVIRFDLPKTIRSYIQSRGRARHTDSHYVLMLERDNIKDRDALFDLIRSVQSMRDTTLSRDSAIDNCIPIVSHLDEAYFYSVPSTGATVTLDSSINLLYKYCDKLPGDKYYTPRPAFQYTLVGKFYQCTLTLPPNAAFHMLKGPVNRNSHVSRQLACLEACQKLHKIGALDDHLLPIIEEPEENDLVGETIRSSLGAGTTRRKELHGTAQVHAISGTWSHEVDDVTFHAYKVSFSSNTIGEQYSGFVLLMGTLLDNDVANTKINLNLKSNKVVESCIFSCGEINLNADQVRKSKLFHEMFYNALYRKLFQMLKNLNGVEKQKEGLLENGNMQLWTTSNMYLLLPLIIAPHDHEAVSIDWEGVNACATMMNFWKNTSLPIGKCGFFGAMQSWSFFSTTCEDEHMMSRIFQLANGAFPISDLKHRVVLSVHTGRVYCIMDMIHNTMADSPFEEDATSQYSSYADYFKKKYNIELKYPGQPLFLLKQSHNPHNLLLAGSFEKSGPEDDVKMPVNGPQGFIRMPPELLVNLSLSGDVLKSFYLLPSLMHRMESLMLACQLRKEITCQIGDHNVSSALMLEAITSKRCSENFSLERLELLGDSVLKYAVSCKLFLKYPEKHEGQLSACRSRAVCNATLHKLATNHKLQNYIRDAPFDPLRWVAPGQCIALPVPCKCGLDTRDVPLDSQYVTQSTATKVGCACDRGHRWMCSKTIADCLEALIGAYFLGGSLKAAISFMNLMGIDCEYDATLVEEAANSASLRCYIPKSEDLELLETKIGYTFLVKALLVESITHASRQEFGAGFCYQRLEFLGDSLLDLLTTRYLFEKHRDIDPGVLTDLRSASVNNENFAQIAVKHDLQPHLLHASGLLLGQITEYVQRVKDYHDSKCQDLSLTRSKCPKVLGDLLESIAGAILIDSGFNLETVWRLLEPILSPFVTPCNLPLPPVRELYELCDSKGFTRRVEYAEKDLSIVATVGIQLRDARLVRTGVERKKKLAMEQAARQLLADLEERGHVHSRFVSRRSRHVNEVVNNSTNPNPSTSITMPTDSNSTENSFKKRRIMNESCSLETSPDPPSVDLCDPNVTMLVKVSVDMRKGGPRTSLHLLCKKLNYKMPEYQSIAEGSRFVTKMILYLPNSDAIEIKGEQRTDKKSSQDSAALLMLHELGRLQRCILEEC</sequence>
<dbReference type="GO" id="GO:0030422">
    <property type="term" value="P:siRNA processing"/>
    <property type="evidence" value="ECO:0000318"/>
    <property type="project" value="GO_Central"/>
</dbReference>
<keyword evidence="11" id="KW-0067">ATP-binding</keyword>
<feature type="domain" description="RNase III" evidence="20">
    <location>
        <begin position="1035"/>
        <end position="1207"/>
    </location>
</feature>
<dbReference type="GO" id="GO:0046872">
    <property type="term" value="F:metal ion binding"/>
    <property type="evidence" value="ECO:0007669"/>
    <property type="project" value="UniProtKB-KW"/>
</dbReference>
<organism evidence="25 26">
    <name type="scientific">Amborella trichopoda</name>
    <dbReference type="NCBI Taxonomy" id="13333"/>
    <lineage>
        <taxon>Eukaryota</taxon>
        <taxon>Viridiplantae</taxon>
        <taxon>Streptophyta</taxon>
        <taxon>Embryophyta</taxon>
        <taxon>Tracheophyta</taxon>
        <taxon>Spermatophyta</taxon>
        <taxon>Magnoliopsida</taxon>
        <taxon>Amborellales</taxon>
        <taxon>Amborellaceae</taxon>
        <taxon>Amborella</taxon>
    </lineage>
</organism>
<accession>U5CYK5</accession>
<evidence type="ECO:0000256" key="6">
    <source>
        <dbReference type="ARBA" id="ARBA00022737"/>
    </source>
</evidence>
<evidence type="ECO:0000256" key="10">
    <source>
        <dbReference type="ARBA" id="ARBA00022806"/>
    </source>
</evidence>
<dbReference type="PROSITE" id="PS51327">
    <property type="entry name" value="DICER_DSRBF"/>
    <property type="match status" value="1"/>
</dbReference>
<dbReference type="FunFam" id="1.10.1520.10:FF:000004">
    <property type="entry name" value="Endoribonuclease dicer-like 1"/>
    <property type="match status" value="1"/>
</dbReference>
<keyword evidence="4" id="KW-0540">Nuclease</keyword>
<evidence type="ECO:0000256" key="17">
    <source>
        <dbReference type="ARBA" id="ARBA00035116"/>
    </source>
</evidence>
<dbReference type="Proteomes" id="UP000017836">
    <property type="component" value="Unassembled WGS sequence"/>
</dbReference>
<keyword evidence="5" id="KW-0479">Metal-binding</keyword>
<evidence type="ECO:0000256" key="19">
    <source>
        <dbReference type="SAM" id="MobiDB-lite"/>
    </source>
</evidence>
<evidence type="ECO:0000256" key="14">
    <source>
        <dbReference type="ARBA" id="ARBA00023158"/>
    </source>
</evidence>
<dbReference type="InterPro" id="IPR036085">
    <property type="entry name" value="PAZ_dom_sf"/>
</dbReference>
<evidence type="ECO:0000256" key="15">
    <source>
        <dbReference type="ARBA" id="ARBA00023211"/>
    </source>
</evidence>
<dbReference type="PROSITE" id="PS51194">
    <property type="entry name" value="HELICASE_CTER"/>
    <property type="match status" value="1"/>
</dbReference>
<dbReference type="InterPro" id="IPR001650">
    <property type="entry name" value="Helicase_C-like"/>
</dbReference>
<comment type="cofactor">
    <cofactor evidence="2">
        <name>Mg(2+)</name>
        <dbReference type="ChEBI" id="CHEBI:18420"/>
    </cofactor>
</comment>
<evidence type="ECO:0000256" key="16">
    <source>
        <dbReference type="ARBA" id="ARBA00023242"/>
    </source>
</evidence>
<dbReference type="InterPro" id="IPR038248">
    <property type="entry name" value="Dicer_dimer_sf"/>
</dbReference>
<dbReference type="InterPro" id="IPR014001">
    <property type="entry name" value="Helicase_ATP-bd"/>
</dbReference>
<dbReference type="FunFam" id="1.10.1520.10:FF:000008">
    <property type="entry name" value="Dicer-like 104"/>
    <property type="match status" value="1"/>
</dbReference>
<feature type="domain" description="Helicase ATP-binding" evidence="22">
    <location>
        <begin position="42"/>
        <end position="217"/>
    </location>
</feature>
<dbReference type="Gene3D" id="1.10.1520.10">
    <property type="entry name" value="Ribonuclease III domain"/>
    <property type="match status" value="2"/>
</dbReference>
<dbReference type="InterPro" id="IPR036389">
    <property type="entry name" value="RNase_III_sf"/>
</dbReference>
<dbReference type="Pfam" id="PF03368">
    <property type="entry name" value="Dicer_dimer"/>
    <property type="match status" value="1"/>
</dbReference>
<dbReference type="FunFam" id="3.30.160.380:FF:000001">
    <property type="entry name" value="Endoribonuclease dicer-like 1"/>
    <property type="match status" value="1"/>
</dbReference>
<dbReference type="SUPFAM" id="SSF52540">
    <property type="entry name" value="P-loop containing nucleoside triphosphate hydrolases"/>
    <property type="match status" value="1"/>
</dbReference>
<evidence type="ECO:0000256" key="12">
    <source>
        <dbReference type="ARBA" id="ARBA00022842"/>
    </source>
</evidence>
<evidence type="ECO:0000256" key="2">
    <source>
        <dbReference type="ARBA" id="ARBA00001946"/>
    </source>
</evidence>
<dbReference type="GO" id="GO:0003723">
    <property type="term" value="F:RNA binding"/>
    <property type="evidence" value="ECO:0000318"/>
    <property type="project" value="GO_Central"/>
</dbReference>
<comment type="subcellular location">
    <subcellularLocation>
        <location evidence="3">Nucleus</location>
    </subcellularLocation>
</comment>
<name>U5CYK5_AMBTC</name>
<keyword evidence="7" id="KW-0547">Nucleotide-binding</keyword>
<keyword evidence="12" id="KW-0460">Magnesium</keyword>
<evidence type="ECO:0000256" key="13">
    <source>
        <dbReference type="ARBA" id="ARBA00022884"/>
    </source>
</evidence>
<dbReference type="InterPro" id="IPR027417">
    <property type="entry name" value="P-loop_NTPase"/>
</dbReference>
<dbReference type="PROSITE" id="PS51192">
    <property type="entry name" value="HELICASE_ATP_BIND_1"/>
    <property type="match status" value="1"/>
</dbReference>
<dbReference type="PANTHER" id="PTHR14950">
    <property type="entry name" value="DICER-RELATED"/>
    <property type="match status" value="1"/>
</dbReference>
<dbReference type="GO" id="GO:0005524">
    <property type="term" value="F:ATP binding"/>
    <property type="evidence" value="ECO:0007669"/>
    <property type="project" value="UniProtKB-KW"/>
</dbReference>
<keyword evidence="16" id="KW-0539">Nucleus</keyword>
<evidence type="ECO:0000313" key="26">
    <source>
        <dbReference type="Proteomes" id="UP000017836"/>
    </source>
</evidence>
<evidence type="ECO:0000256" key="9">
    <source>
        <dbReference type="ARBA" id="ARBA00022801"/>
    </source>
</evidence>
<dbReference type="SUPFAM" id="SSF69065">
    <property type="entry name" value="RNase III domain-like"/>
    <property type="match status" value="2"/>
</dbReference>
<dbReference type="SUPFAM" id="SSF101690">
    <property type="entry name" value="PAZ domain"/>
    <property type="match status" value="1"/>
</dbReference>
<dbReference type="HOGENOM" id="CLU_000907_4_4_1"/>
<dbReference type="Gene3D" id="3.40.50.300">
    <property type="entry name" value="P-loop containing nucleotide triphosphate hydrolases"/>
    <property type="match status" value="2"/>
</dbReference>
<evidence type="ECO:0000256" key="11">
    <source>
        <dbReference type="ARBA" id="ARBA00022840"/>
    </source>
</evidence>
<dbReference type="SMART" id="SM00535">
    <property type="entry name" value="RIBOc"/>
    <property type="match status" value="2"/>
</dbReference>
<keyword evidence="14" id="KW-0943">RNA-mediated gene silencing</keyword>
<dbReference type="GO" id="GO:0004525">
    <property type="term" value="F:ribonuclease III activity"/>
    <property type="evidence" value="ECO:0000318"/>
    <property type="project" value="GO_Central"/>
</dbReference>
<dbReference type="Pfam" id="PF00271">
    <property type="entry name" value="Helicase_C"/>
    <property type="match status" value="1"/>
</dbReference>
<dbReference type="Gene3D" id="2.170.260.10">
    <property type="entry name" value="paz domain"/>
    <property type="match status" value="1"/>
</dbReference>
<evidence type="ECO:0000256" key="7">
    <source>
        <dbReference type="ARBA" id="ARBA00022741"/>
    </source>
</evidence>
<feature type="domain" description="RNase III" evidence="20">
    <location>
        <begin position="1248"/>
        <end position="1396"/>
    </location>
</feature>
<dbReference type="OMA" id="DMTEMET"/>
<evidence type="ECO:0000259" key="24">
    <source>
        <dbReference type="PROSITE" id="PS51327"/>
    </source>
</evidence>
<keyword evidence="6" id="KW-0677">Repeat</keyword>
<evidence type="ECO:0000256" key="4">
    <source>
        <dbReference type="ARBA" id="ARBA00022722"/>
    </source>
</evidence>
<dbReference type="Pfam" id="PF00636">
    <property type="entry name" value="Ribonuclease_3"/>
    <property type="match status" value="2"/>
</dbReference>
<gene>
    <name evidence="25" type="ORF">AMTR_s00033p00127000</name>
</gene>
<dbReference type="GO" id="GO:0005634">
    <property type="term" value="C:nucleus"/>
    <property type="evidence" value="ECO:0000318"/>
    <property type="project" value="GO_Central"/>
</dbReference>
<dbReference type="CDD" id="cd00593">
    <property type="entry name" value="RIBOc"/>
    <property type="match status" value="2"/>
</dbReference>
<dbReference type="InterPro" id="IPR000999">
    <property type="entry name" value="RNase_III_dom"/>
</dbReference>
<proteinExistence type="inferred from homology"/>
<keyword evidence="13 18" id="KW-0694">RNA-binding</keyword>
<dbReference type="Gene3D" id="3.30.160.380">
    <property type="entry name" value="Dicer dimerisation domain"/>
    <property type="match status" value="1"/>
</dbReference>
<evidence type="ECO:0000259" key="21">
    <source>
        <dbReference type="PROSITE" id="PS50821"/>
    </source>
</evidence>
<keyword evidence="15" id="KW-0464">Manganese</keyword>
<dbReference type="Gramene" id="ERN14227">
    <property type="protein sequence ID" value="ERN14227"/>
    <property type="gene ID" value="AMTR_s00033p00127000"/>
</dbReference>
<dbReference type="PANTHER" id="PTHR14950:SF46">
    <property type="entry name" value="ENDORIBONUCLEASE DICER HOMOLOG 3"/>
    <property type="match status" value="1"/>
</dbReference>